<comment type="caution">
    <text evidence="3">The sequence shown here is derived from an EMBL/GenBank/DDBJ whole genome shotgun (WGS) entry which is preliminary data.</text>
</comment>
<evidence type="ECO:0000256" key="1">
    <source>
        <dbReference type="SAM" id="MobiDB-lite"/>
    </source>
</evidence>
<gene>
    <name evidence="3" type="ORF">EVJ58_g8632</name>
</gene>
<feature type="domain" description="DUF7330" evidence="2">
    <location>
        <begin position="142"/>
        <end position="293"/>
    </location>
</feature>
<evidence type="ECO:0000259" key="2">
    <source>
        <dbReference type="Pfam" id="PF24016"/>
    </source>
</evidence>
<feature type="region of interest" description="Disordered" evidence="1">
    <location>
        <begin position="359"/>
        <end position="379"/>
    </location>
</feature>
<dbReference type="Proteomes" id="UP000298390">
    <property type="component" value="Unassembled WGS sequence"/>
</dbReference>
<accession>A0A4Y9XX39</accession>
<dbReference type="Pfam" id="PF24016">
    <property type="entry name" value="DUF7330"/>
    <property type="match status" value="1"/>
</dbReference>
<reference evidence="3 4" key="1">
    <citation type="submission" date="2019-01" db="EMBL/GenBank/DDBJ databases">
        <title>Genome sequencing of the rare red list fungi Fomitopsis rosea.</title>
        <authorList>
            <person name="Buettner E."/>
            <person name="Kellner H."/>
        </authorList>
    </citation>
    <scope>NUCLEOTIDE SEQUENCE [LARGE SCALE GENOMIC DNA]</scope>
    <source>
        <strain evidence="3 4">DSM 105464</strain>
    </source>
</reference>
<proteinExistence type="predicted"/>
<dbReference type="EMBL" id="SEKV01000656">
    <property type="protein sequence ID" value="TFY54824.1"/>
    <property type="molecule type" value="Genomic_DNA"/>
</dbReference>
<evidence type="ECO:0000313" key="4">
    <source>
        <dbReference type="Proteomes" id="UP000298390"/>
    </source>
</evidence>
<dbReference type="InterPro" id="IPR055754">
    <property type="entry name" value="DUF7330"/>
</dbReference>
<dbReference type="AlphaFoldDB" id="A0A4Y9XX39"/>
<sequence length="379" mass="40850">MMIINDTTTDKKQDMVDQHGKTITTDEPPPYDGPSASFVASQAPACGPIPASVPVFRPNQQQCINHLSLFSRHDAISGTYLVDPCLPAENINSRYGGRRCRSVDKAHARNVRHAFGSVPVDETSDVSDKAGWNRRKARRPEVNAAFRTRHGPIKVNVGIVNSGLQAATSSIGGQRKTRGRVMLSSRHGRISVNLTEIQFGRSVDLDVSTRHGNIIVFLPPTFDGSVAFRSRRGPSGVTFLPAFASRARVVRGSNREMLVSLSSTPTDATSLRPAGQTGDDYCVIGTRHGKVTIGIYGLDSESDVIQGGGLAAQLEALVESGAKQLETWFAAGAKALESTLQARRSAVDNTRQVRARAISNPQRARTEAVLGEPRTSTKV</sequence>
<protein>
    <recommendedName>
        <fullName evidence="2">DUF7330 domain-containing protein</fullName>
    </recommendedName>
</protein>
<name>A0A4Y9XX39_9APHY</name>
<evidence type="ECO:0000313" key="3">
    <source>
        <dbReference type="EMBL" id="TFY54824.1"/>
    </source>
</evidence>
<organism evidence="3 4">
    <name type="scientific">Rhodofomes roseus</name>
    <dbReference type="NCBI Taxonomy" id="34475"/>
    <lineage>
        <taxon>Eukaryota</taxon>
        <taxon>Fungi</taxon>
        <taxon>Dikarya</taxon>
        <taxon>Basidiomycota</taxon>
        <taxon>Agaricomycotina</taxon>
        <taxon>Agaricomycetes</taxon>
        <taxon>Polyporales</taxon>
        <taxon>Rhodofomes</taxon>
    </lineage>
</organism>